<name>A0A9K3Q4T9_9STRA</name>
<reference evidence="3" key="1">
    <citation type="journal article" date="2021" name="Sci. Rep.">
        <title>Diploid genomic architecture of Nitzschia inconspicua, an elite biomass production diatom.</title>
        <authorList>
            <person name="Oliver A."/>
            <person name="Podell S."/>
            <person name="Pinowska A."/>
            <person name="Traller J.C."/>
            <person name="Smith S.R."/>
            <person name="McClure R."/>
            <person name="Beliaev A."/>
            <person name="Bohutskyi P."/>
            <person name="Hill E.A."/>
            <person name="Rabines A."/>
            <person name="Zheng H."/>
            <person name="Allen L.Z."/>
            <person name="Kuo A."/>
            <person name="Grigoriev I.V."/>
            <person name="Allen A.E."/>
            <person name="Hazlebeck D."/>
            <person name="Allen E.E."/>
        </authorList>
    </citation>
    <scope>NUCLEOTIDE SEQUENCE</scope>
    <source>
        <strain evidence="3">Hildebrandi</strain>
    </source>
</reference>
<sequence>MTLSQLYFQSSGRLWTATFLFCLWTAVHGFTKSHSFQLPSTSKRIRPSSIFNRFVANRRLKFAPSETLSSCTLYGYGRGAEIWPESQDDVIQLSDSFPNGQIPYAAVIAIEKSDMNMVHQRVEASVKHNVDAEESNTMTQDDGDIDVSVIARANSASDTKLDAVTGKLQRRKRLPFKKSKILRRILRRAAAKEELDSEGAISSPIYKTPLVVAFSLLARGWVRPMDVLVVACLSTYFIVLNMAAQSTRDLTGAPILPATPPQGHVPYIVSNPLGRRTEESTWYDAWLKMGVAVGLLGPLVILFRSFIAIKFGTETTGMATEMTRMYARPLFLLCCQIATEAISRRSLTPLPLRILIPITYNITRLAYLWRWATAPVVLGFVGRGLGIANLAYWAINLFAFLIPVAAVRYMRAHFYGVEAQEVTTRIGLEETVGLVPNFSSF</sequence>
<dbReference type="Pfam" id="PF24867">
    <property type="entry name" value="DUF7733"/>
    <property type="match status" value="1"/>
</dbReference>
<dbReference type="EMBL" id="JAGRRH010000004">
    <property type="protein sequence ID" value="KAG7370751.1"/>
    <property type="molecule type" value="Genomic_DNA"/>
</dbReference>
<feature type="transmembrane region" description="Helical" evidence="1">
    <location>
        <begin position="390"/>
        <end position="410"/>
    </location>
</feature>
<dbReference type="PANTHER" id="PTHR33829">
    <property type="entry name" value="OSJNBA0044M19.10 PROTEIN"/>
    <property type="match status" value="1"/>
</dbReference>
<feature type="transmembrane region" description="Helical" evidence="1">
    <location>
        <begin position="285"/>
        <end position="306"/>
    </location>
</feature>
<feature type="domain" description="DUF7733" evidence="2">
    <location>
        <begin position="211"/>
        <end position="414"/>
    </location>
</feature>
<evidence type="ECO:0000313" key="3">
    <source>
        <dbReference type="EMBL" id="KAG7370751.1"/>
    </source>
</evidence>
<evidence type="ECO:0000313" key="4">
    <source>
        <dbReference type="Proteomes" id="UP000693970"/>
    </source>
</evidence>
<keyword evidence="1" id="KW-0812">Transmembrane</keyword>
<accession>A0A9K3Q4T9</accession>
<keyword evidence="4" id="KW-1185">Reference proteome</keyword>
<organism evidence="3 4">
    <name type="scientific">Nitzschia inconspicua</name>
    <dbReference type="NCBI Taxonomy" id="303405"/>
    <lineage>
        <taxon>Eukaryota</taxon>
        <taxon>Sar</taxon>
        <taxon>Stramenopiles</taxon>
        <taxon>Ochrophyta</taxon>
        <taxon>Bacillariophyta</taxon>
        <taxon>Bacillariophyceae</taxon>
        <taxon>Bacillariophycidae</taxon>
        <taxon>Bacillariales</taxon>
        <taxon>Bacillariaceae</taxon>
        <taxon>Nitzschia</taxon>
    </lineage>
</organism>
<dbReference type="OrthoDB" id="1906194at2759"/>
<evidence type="ECO:0000256" key="1">
    <source>
        <dbReference type="SAM" id="Phobius"/>
    </source>
</evidence>
<dbReference type="AlphaFoldDB" id="A0A9K3Q4T9"/>
<proteinExistence type="predicted"/>
<gene>
    <name evidence="3" type="ORF">IV203_019321</name>
</gene>
<comment type="caution">
    <text evidence="3">The sequence shown here is derived from an EMBL/GenBank/DDBJ whole genome shotgun (WGS) entry which is preliminary data.</text>
</comment>
<protein>
    <recommendedName>
        <fullName evidence="2">DUF7733 domain-containing protein</fullName>
    </recommendedName>
</protein>
<feature type="transmembrane region" description="Helical" evidence="1">
    <location>
        <begin position="221"/>
        <end position="240"/>
    </location>
</feature>
<keyword evidence="1" id="KW-0472">Membrane</keyword>
<dbReference type="PANTHER" id="PTHR33829:SF2">
    <property type="entry name" value="OS04G0386700 PROTEIN"/>
    <property type="match status" value="1"/>
</dbReference>
<evidence type="ECO:0000259" key="2">
    <source>
        <dbReference type="Pfam" id="PF24867"/>
    </source>
</evidence>
<reference evidence="3" key="2">
    <citation type="submission" date="2021-04" db="EMBL/GenBank/DDBJ databases">
        <authorList>
            <person name="Podell S."/>
        </authorList>
    </citation>
    <scope>NUCLEOTIDE SEQUENCE</scope>
    <source>
        <strain evidence="3">Hildebrandi</strain>
    </source>
</reference>
<dbReference type="InterPro" id="IPR056635">
    <property type="entry name" value="DUF7733"/>
</dbReference>
<dbReference type="Proteomes" id="UP000693970">
    <property type="component" value="Unassembled WGS sequence"/>
</dbReference>
<keyword evidence="1" id="KW-1133">Transmembrane helix</keyword>